<protein>
    <submittedName>
        <fullName evidence="2">Uncharacterized protein</fullName>
    </submittedName>
</protein>
<dbReference type="AlphaFoldDB" id="A0A511J5Q0"/>
<proteinExistence type="predicted"/>
<evidence type="ECO:0000313" key="3">
    <source>
        <dbReference type="Proteomes" id="UP000321830"/>
    </source>
</evidence>
<sequence length="176" mass="20550">MPMLEKRDQNVLEILIAKDYKNSRNNPEQINFFGNLFIRSDTENTRLSSIYLNNSEKVKEFTNVAGKVVVKYMETLMQNQLPNHLNSEELKSEIKKRKEEMNYFIKKVNELKNYGANEAACEKVVNKLKSIQLLYSDKKQMNKQIKMAQKKAFSTVEKKSVTNHGKSSHVKKEISR</sequence>
<dbReference type="Proteomes" id="UP000321830">
    <property type="component" value="Unassembled WGS sequence"/>
</dbReference>
<name>A0A511J5Q0_9ENTE</name>
<organism evidence="2 3">
    <name type="scientific">Enterococcus villorum</name>
    <dbReference type="NCBI Taxonomy" id="112904"/>
    <lineage>
        <taxon>Bacteria</taxon>
        <taxon>Bacillati</taxon>
        <taxon>Bacillota</taxon>
        <taxon>Bacilli</taxon>
        <taxon>Lactobacillales</taxon>
        <taxon>Enterococcaceae</taxon>
        <taxon>Enterococcus</taxon>
    </lineage>
</organism>
<dbReference type="RefSeq" id="WP_010752120.1">
    <property type="nucleotide sequence ID" value="NZ_BJWF01000070.1"/>
</dbReference>
<evidence type="ECO:0000313" key="2">
    <source>
        <dbReference type="EMBL" id="GEL93304.1"/>
    </source>
</evidence>
<accession>A0A511J5Q0</accession>
<dbReference type="EMBL" id="BJWF01000070">
    <property type="protein sequence ID" value="GEL93304.1"/>
    <property type="molecule type" value="Genomic_DNA"/>
</dbReference>
<reference evidence="2 3" key="1">
    <citation type="submission" date="2019-07" db="EMBL/GenBank/DDBJ databases">
        <title>Whole genome shotgun sequence of Enterococcus villorum NBRC 100699.</title>
        <authorList>
            <person name="Hosoyama A."/>
            <person name="Uohara A."/>
            <person name="Ohji S."/>
            <person name="Ichikawa N."/>
        </authorList>
    </citation>
    <scope>NUCLEOTIDE SEQUENCE [LARGE SCALE GENOMIC DNA]</scope>
    <source>
        <strain evidence="2 3">NBRC 100699</strain>
    </source>
</reference>
<evidence type="ECO:0000256" key="1">
    <source>
        <dbReference type="SAM" id="MobiDB-lite"/>
    </source>
</evidence>
<comment type="caution">
    <text evidence="2">The sequence shown here is derived from an EMBL/GenBank/DDBJ whole genome shotgun (WGS) entry which is preliminary data.</text>
</comment>
<gene>
    <name evidence="2" type="ORF">EVI01_26410</name>
</gene>
<feature type="region of interest" description="Disordered" evidence="1">
    <location>
        <begin position="156"/>
        <end position="176"/>
    </location>
</feature>